<keyword evidence="4" id="KW-0472">Membrane</keyword>
<keyword evidence="3 6" id="KW-0808">Transferase</keyword>
<feature type="transmembrane region" description="Helical" evidence="4">
    <location>
        <begin position="305"/>
        <end position="325"/>
    </location>
</feature>
<protein>
    <submittedName>
        <fullName evidence="6">Glycosyltransferase</fullName>
        <ecNumber evidence="6">2.4.-.-</ecNumber>
    </submittedName>
</protein>
<dbReference type="Proteomes" id="UP001491088">
    <property type="component" value="Chromosome"/>
</dbReference>
<dbReference type="PANTHER" id="PTHR43630">
    <property type="entry name" value="POLY-BETA-1,6-N-ACETYL-D-GLUCOSAMINE SYNTHASE"/>
    <property type="match status" value="1"/>
</dbReference>
<dbReference type="EMBL" id="CP150496">
    <property type="protein sequence ID" value="WYW55274.1"/>
    <property type="molecule type" value="Genomic_DNA"/>
</dbReference>
<evidence type="ECO:0000256" key="3">
    <source>
        <dbReference type="ARBA" id="ARBA00022679"/>
    </source>
</evidence>
<feature type="transmembrane region" description="Helical" evidence="4">
    <location>
        <begin position="6"/>
        <end position="26"/>
    </location>
</feature>
<keyword evidence="2 6" id="KW-0328">Glycosyltransferase</keyword>
<dbReference type="InterPro" id="IPR029044">
    <property type="entry name" value="Nucleotide-diphossugar_trans"/>
</dbReference>
<feature type="transmembrane region" description="Helical" evidence="4">
    <location>
        <begin position="337"/>
        <end position="358"/>
    </location>
</feature>
<accession>A0ABZ2TQ57</accession>
<feature type="transmembrane region" description="Helical" evidence="4">
    <location>
        <begin position="279"/>
        <end position="299"/>
    </location>
</feature>
<keyword evidence="4" id="KW-1133">Transmembrane helix</keyword>
<dbReference type="InterPro" id="IPR001173">
    <property type="entry name" value="Glyco_trans_2-like"/>
</dbReference>
<proteinExistence type="inferred from homology"/>
<keyword evidence="7" id="KW-1185">Reference proteome</keyword>
<dbReference type="EC" id="2.4.-.-" evidence="6"/>
<dbReference type="Gene3D" id="3.90.550.10">
    <property type="entry name" value="Spore Coat Polysaccharide Biosynthesis Protein SpsA, Chain A"/>
    <property type="match status" value="1"/>
</dbReference>
<evidence type="ECO:0000256" key="4">
    <source>
        <dbReference type="SAM" id="Phobius"/>
    </source>
</evidence>
<organism evidence="6 7">
    <name type="scientific">Polaribacter marinaquae</name>
    <dbReference type="NCBI Taxonomy" id="1642819"/>
    <lineage>
        <taxon>Bacteria</taxon>
        <taxon>Pseudomonadati</taxon>
        <taxon>Bacteroidota</taxon>
        <taxon>Flavobacteriia</taxon>
        <taxon>Flavobacteriales</taxon>
        <taxon>Flavobacteriaceae</taxon>
    </lineage>
</organism>
<dbReference type="SUPFAM" id="SSF53448">
    <property type="entry name" value="Nucleotide-diphospho-sugar transferases"/>
    <property type="match status" value="1"/>
</dbReference>
<sequence length="370" mass="42556">MIYILFFLYLLYAILIIVLTIGFVSVKEFTNKSTIFTKFTVVIPFRNEAEKLPLLLNSILELNYNLDFVEFLFIDDDSSDNSTNIISNTLKEIEIDYTILKNKRVSNSPKKDAITSAIGIAKNNWIITTDADCVLPNKWLKTFSSFIEQKQPKMVVAPVNYIVKNNSLEQFQLLDFMSLQATTIGGFGIGFPFLCNGANLAYRKDIFLELNGFKGNTSIASGDDIFLFEKFKEVYKKDVQFLKSKNAMVATFPVTTNSGLINQRVRWASKTSKLKSTSVKLIGLLIFLVNLSVVLSIFLSNSLLIILTPIFVKISIDIFLFLPTIRFYNHKNSFYKWYLFSSILYPFFSVFIVFKSLFYKYNWKGRTFKK</sequence>
<evidence type="ECO:0000313" key="6">
    <source>
        <dbReference type="EMBL" id="WYW55274.1"/>
    </source>
</evidence>
<evidence type="ECO:0000256" key="1">
    <source>
        <dbReference type="ARBA" id="ARBA00006739"/>
    </source>
</evidence>
<keyword evidence="4" id="KW-0812">Transmembrane</keyword>
<reference evidence="6 7" key="1">
    <citation type="submission" date="2024-03" db="EMBL/GenBank/DDBJ databases">
        <authorList>
            <person name="Cao K."/>
        </authorList>
    </citation>
    <scope>NUCLEOTIDE SEQUENCE [LARGE SCALE GENOMIC DNA]</scope>
    <source>
        <strain evidence="6 7">MCCC 1K00696</strain>
    </source>
</reference>
<evidence type="ECO:0000313" key="7">
    <source>
        <dbReference type="Proteomes" id="UP001491088"/>
    </source>
</evidence>
<gene>
    <name evidence="6" type="ORF">WG950_12125</name>
</gene>
<name>A0ABZ2TQ57_9FLAO</name>
<feature type="domain" description="Glycosyltransferase 2-like" evidence="5">
    <location>
        <begin position="40"/>
        <end position="174"/>
    </location>
</feature>
<dbReference type="GO" id="GO:0016757">
    <property type="term" value="F:glycosyltransferase activity"/>
    <property type="evidence" value="ECO:0007669"/>
    <property type="project" value="UniProtKB-KW"/>
</dbReference>
<evidence type="ECO:0000256" key="2">
    <source>
        <dbReference type="ARBA" id="ARBA00022676"/>
    </source>
</evidence>
<comment type="similarity">
    <text evidence="1">Belongs to the glycosyltransferase 2 family.</text>
</comment>
<dbReference type="PANTHER" id="PTHR43630:SF1">
    <property type="entry name" value="POLY-BETA-1,6-N-ACETYL-D-GLUCOSAMINE SYNTHASE"/>
    <property type="match status" value="1"/>
</dbReference>
<evidence type="ECO:0000259" key="5">
    <source>
        <dbReference type="Pfam" id="PF00535"/>
    </source>
</evidence>
<dbReference type="Pfam" id="PF00535">
    <property type="entry name" value="Glycos_transf_2"/>
    <property type="match status" value="1"/>
</dbReference>
<dbReference type="RefSeq" id="WP_340932692.1">
    <property type="nucleotide sequence ID" value="NZ_CP150496.1"/>
</dbReference>